<comment type="pathway">
    <text evidence="2">Glycerolipid metabolism; triacylglycerol biosynthesis.</text>
</comment>
<keyword evidence="10 14" id="KW-1133">Transmembrane helix</keyword>
<evidence type="ECO:0000256" key="2">
    <source>
        <dbReference type="ARBA" id="ARBA00004771"/>
    </source>
</evidence>
<keyword evidence="8" id="KW-0319">Glycerol metabolism</keyword>
<evidence type="ECO:0000256" key="9">
    <source>
        <dbReference type="ARBA" id="ARBA00022824"/>
    </source>
</evidence>
<dbReference type="EC" id="2.3.1.-" evidence="14"/>
<gene>
    <name evidence="15" type="ORF">NSCI0253_LOCUS20737</name>
</gene>
<evidence type="ECO:0000256" key="4">
    <source>
        <dbReference type="ARBA" id="ARBA00005420"/>
    </source>
</evidence>
<keyword evidence="11" id="KW-0443">Lipid metabolism</keyword>
<protein>
    <recommendedName>
        <fullName evidence="14">Acyltransferase</fullName>
        <ecNumber evidence="14">2.3.1.-</ecNumber>
    </recommendedName>
</protein>
<evidence type="ECO:0000256" key="7">
    <source>
        <dbReference type="ARBA" id="ARBA00022692"/>
    </source>
</evidence>
<dbReference type="EMBL" id="HBFQ01029429">
    <property type="protein sequence ID" value="CAD8846387.1"/>
    <property type="molecule type" value="Transcribed_RNA"/>
</dbReference>
<keyword evidence="7 14" id="KW-0812">Transmembrane</keyword>
<dbReference type="Pfam" id="PF03982">
    <property type="entry name" value="DAGAT"/>
    <property type="match status" value="1"/>
</dbReference>
<evidence type="ECO:0000313" key="15">
    <source>
        <dbReference type="EMBL" id="CAD8846387.1"/>
    </source>
</evidence>
<comment type="pathway">
    <text evidence="3">Lipid metabolism.</text>
</comment>
<dbReference type="GO" id="GO:0019432">
    <property type="term" value="P:triglyceride biosynthetic process"/>
    <property type="evidence" value="ECO:0007669"/>
    <property type="project" value="TreeGrafter"/>
</dbReference>
<keyword evidence="13" id="KW-0012">Acyltransferase</keyword>
<evidence type="ECO:0000256" key="6">
    <source>
        <dbReference type="ARBA" id="ARBA00022679"/>
    </source>
</evidence>
<keyword evidence="5" id="KW-0444">Lipid biosynthesis</keyword>
<dbReference type="GO" id="GO:0004144">
    <property type="term" value="F:diacylglycerol O-acyltransferase activity"/>
    <property type="evidence" value="ECO:0007669"/>
    <property type="project" value="TreeGrafter"/>
</dbReference>
<proteinExistence type="inferred from homology"/>
<evidence type="ECO:0000256" key="3">
    <source>
        <dbReference type="ARBA" id="ARBA00005189"/>
    </source>
</evidence>
<evidence type="ECO:0000256" key="13">
    <source>
        <dbReference type="ARBA" id="ARBA00023315"/>
    </source>
</evidence>
<evidence type="ECO:0000256" key="11">
    <source>
        <dbReference type="ARBA" id="ARBA00023098"/>
    </source>
</evidence>
<dbReference type="PANTHER" id="PTHR12317:SF0">
    <property type="entry name" value="ACYLTRANSFERASE"/>
    <property type="match status" value="1"/>
</dbReference>
<accession>A0A7S1F5U7</accession>
<feature type="transmembrane region" description="Helical" evidence="14">
    <location>
        <begin position="85"/>
        <end position="106"/>
    </location>
</feature>
<keyword evidence="9 14" id="KW-0256">Endoplasmic reticulum</keyword>
<evidence type="ECO:0000256" key="5">
    <source>
        <dbReference type="ARBA" id="ARBA00022516"/>
    </source>
</evidence>
<evidence type="ECO:0000256" key="14">
    <source>
        <dbReference type="RuleBase" id="RU367023"/>
    </source>
</evidence>
<dbReference type="InterPro" id="IPR007130">
    <property type="entry name" value="DAGAT"/>
</dbReference>
<sequence length="364" mass="40832">MGDFEYCRFDFGTLPDELYKPEVPMKKWQEHLTYAGKEGFKEGSLREIAPIRFGEWLERIIVFPIYMIMNAAPLAMPPLLLLTVGWRGCVYFVLTLVSVHTLLVVLNPMGSPRSGQYILTERHIEKYNSIKWVWPKSLQPDALPGKKIFCVIPHGLAPLGTVAYPGWSKLFGERLNHPTAAAAVLKLPIISYFLKKIGYVTAESASIKKTLKDKDENVLVILDGINGMFQHSEAQEIGYVKQRKGIVKIALATGTPIVPIFGFGHSELWRIIVDPWGILEKVSLALGVSVTPFCGLPFGLLPFGPPYRTPVVLAFGEPVMVPQVDAPSQDMIDEYHKQMMDNFTGAFETHKKAYGWEKKSLKLV</sequence>
<dbReference type="GO" id="GO:0006071">
    <property type="term" value="P:glycerol metabolic process"/>
    <property type="evidence" value="ECO:0007669"/>
    <property type="project" value="UniProtKB-KW"/>
</dbReference>
<organism evidence="15">
    <name type="scientific">Noctiluca scintillans</name>
    <name type="common">Sea sparkle</name>
    <name type="synonym">Red tide dinoflagellate</name>
    <dbReference type="NCBI Taxonomy" id="2966"/>
    <lineage>
        <taxon>Eukaryota</taxon>
        <taxon>Sar</taxon>
        <taxon>Alveolata</taxon>
        <taxon>Dinophyceae</taxon>
        <taxon>Noctilucales</taxon>
        <taxon>Noctilucaceae</taxon>
        <taxon>Noctiluca</taxon>
    </lineage>
</organism>
<dbReference type="PANTHER" id="PTHR12317">
    <property type="entry name" value="DIACYLGLYCEROL O-ACYLTRANSFERASE"/>
    <property type="match status" value="1"/>
</dbReference>
<evidence type="ECO:0000256" key="10">
    <source>
        <dbReference type="ARBA" id="ARBA00022989"/>
    </source>
</evidence>
<evidence type="ECO:0000256" key="12">
    <source>
        <dbReference type="ARBA" id="ARBA00023136"/>
    </source>
</evidence>
<comment type="similarity">
    <text evidence="4 14">Belongs to the diacylglycerol acyltransferase family.</text>
</comment>
<keyword evidence="6 14" id="KW-0808">Transferase</keyword>
<evidence type="ECO:0000256" key="8">
    <source>
        <dbReference type="ARBA" id="ARBA00022798"/>
    </source>
</evidence>
<dbReference type="AlphaFoldDB" id="A0A7S1F5U7"/>
<feature type="transmembrane region" description="Helical" evidence="14">
    <location>
        <begin position="60"/>
        <end position="79"/>
    </location>
</feature>
<comment type="subcellular location">
    <subcellularLocation>
        <location evidence="1 14">Endoplasmic reticulum membrane</location>
        <topology evidence="1 14">Multi-pass membrane protein</topology>
    </subcellularLocation>
</comment>
<evidence type="ECO:0000256" key="1">
    <source>
        <dbReference type="ARBA" id="ARBA00004477"/>
    </source>
</evidence>
<dbReference type="GO" id="GO:0005789">
    <property type="term" value="C:endoplasmic reticulum membrane"/>
    <property type="evidence" value="ECO:0007669"/>
    <property type="project" value="UniProtKB-SubCell"/>
</dbReference>
<keyword evidence="12 14" id="KW-0472">Membrane</keyword>
<name>A0A7S1F5U7_NOCSC</name>
<reference evidence="15" key="1">
    <citation type="submission" date="2021-01" db="EMBL/GenBank/DDBJ databases">
        <authorList>
            <person name="Corre E."/>
            <person name="Pelletier E."/>
            <person name="Niang G."/>
            <person name="Scheremetjew M."/>
            <person name="Finn R."/>
            <person name="Kale V."/>
            <person name="Holt S."/>
            <person name="Cochrane G."/>
            <person name="Meng A."/>
            <person name="Brown T."/>
            <person name="Cohen L."/>
        </authorList>
    </citation>
    <scope>NUCLEOTIDE SEQUENCE</scope>
</reference>